<gene>
    <name evidence="1" type="ORF">MRB53_026611</name>
</gene>
<reference evidence="1 2" key="1">
    <citation type="journal article" date="2022" name="Hortic Res">
        <title>A haplotype resolved chromosomal level avocado genome allows analysis of novel avocado genes.</title>
        <authorList>
            <person name="Nath O."/>
            <person name="Fletcher S.J."/>
            <person name="Hayward A."/>
            <person name="Shaw L.M."/>
            <person name="Masouleh A.K."/>
            <person name="Furtado A."/>
            <person name="Henry R.J."/>
            <person name="Mitter N."/>
        </authorList>
    </citation>
    <scope>NUCLEOTIDE SEQUENCE [LARGE SCALE GENOMIC DNA]</scope>
    <source>
        <strain evidence="2">cv. Hass</strain>
    </source>
</reference>
<accession>A0ACC2LJ40</accession>
<organism evidence="1 2">
    <name type="scientific">Persea americana</name>
    <name type="common">Avocado</name>
    <dbReference type="NCBI Taxonomy" id="3435"/>
    <lineage>
        <taxon>Eukaryota</taxon>
        <taxon>Viridiplantae</taxon>
        <taxon>Streptophyta</taxon>
        <taxon>Embryophyta</taxon>
        <taxon>Tracheophyta</taxon>
        <taxon>Spermatophyta</taxon>
        <taxon>Magnoliopsida</taxon>
        <taxon>Magnoliidae</taxon>
        <taxon>Laurales</taxon>
        <taxon>Lauraceae</taxon>
        <taxon>Persea</taxon>
    </lineage>
</organism>
<name>A0ACC2LJ40_PERAE</name>
<sequence>MFVGSILLPKVKLSRGGSMNSKSGNSSKIPPPAALIVAISSRELKAMVDVRLVPFLVSNVGRLAIVLVSVQREVDSRVTLFDEENEGEILSESSEPIYEDDDRDMVHEEIGPEEAESLMIYRAVTTPKADSDEDWLRSNIFKTRCRSNGKICSRH</sequence>
<proteinExistence type="predicted"/>
<protein>
    <submittedName>
        <fullName evidence="1">Uncharacterized protein</fullName>
    </submittedName>
</protein>
<keyword evidence="2" id="KW-1185">Reference proteome</keyword>
<dbReference type="EMBL" id="CM056816">
    <property type="protein sequence ID" value="KAJ8633275.1"/>
    <property type="molecule type" value="Genomic_DNA"/>
</dbReference>
<evidence type="ECO:0000313" key="1">
    <source>
        <dbReference type="EMBL" id="KAJ8633275.1"/>
    </source>
</evidence>
<dbReference type="Proteomes" id="UP001234297">
    <property type="component" value="Chromosome 8"/>
</dbReference>
<evidence type="ECO:0000313" key="2">
    <source>
        <dbReference type="Proteomes" id="UP001234297"/>
    </source>
</evidence>
<comment type="caution">
    <text evidence="1">The sequence shown here is derived from an EMBL/GenBank/DDBJ whole genome shotgun (WGS) entry which is preliminary data.</text>
</comment>